<dbReference type="EMBL" id="JAKFGM010000003">
    <property type="protein sequence ID" value="MCF2515949.1"/>
    <property type="molecule type" value="Genomic_DNA"/>
</dbReference>
<dbReference type="Proteomes" id="UP001139410">
    <property type="component" value="Unassembled WGS sequence"/>
</dbReference>
<sequence length="394" mass="44197">MATDPNLPYELNEFGLAALEAGKSDEAIQHFRAAAEADPSLATLWMNLAKAHRLLGDDDAERAALEQALAIDQFHLMALIRLAELHERRGENGSATDRWAIFLGLCAQNSNPTPELAAMIAHARQFVEQRRHALAAAVDSGLAAALGAASERDRRRASAAADHMLGRRRLFTNQCHGFHYPFLPADEFFDREHFPWLARLEAATDVIREELEAILARPDAGFSPYIDMPSGTPRNLWSELDHSLDWGALHFWRDGERIDAVCKRAPRTAELVESLPLARIPGRAPAVFFSILKAGKTIPPHTGVTNIRTIVHLPLIVPEDCVFRVGGETRQWREGEAFAFDDTIEHEAWNRSKRDRAVLILDCWNPYLSEDEQAMILRLFEISSAQRPDKPVRD</sequence>
<keyword evidence="4" id="KW-0802">TPR repeat</keyword>
<gene>
    <name evidence="6" type="ORF">LVY65_12875</name>
</gene>
<dbReference type="PANTHER" id="PTHR46332">
    <property type="entry name" value="ASPARTATE BETA-HYDROXYLASE DOMAIN-CONTAINING PROTEIN 2"/>
    <property type="match status" value="1"/>
</dbReference>
<dbReference type="InterPro" id="IPR019734">
    <property type="entry name" value="TPR_rpt"/>
</dbReference>
<keyword evidence="2" id="KW-0223">Dioxygenase</keyword>
<reference evidence="6" key="1">
    <citation type="submission" date="2022-01" db="EMBL/GenBank/DDBJ databases">
        <authorList>
            <person name="Jo J.-H."/>
            <person name="Im W.-T."/>
        </authorList>
    </citation>
    <scope>NUCLEOTIDE SEQUENCE</scope>
    <source>
        <strain evidence="6">G124</strain>
    </source>
</reference>
<dbReference type="InterPro" id="IPR011990">
    <property type="entry name" value="TPR-like_helical_dom_sf"/>
</dbReference>
<dbReference type="SMART" id="SM00028">
    <property type="entry name" value="TPR"/>
    <property type="match status" value="2"/>
</dbReference>
<evidence type="ECO:0000256" key="1">
    <source>
        <dbReference type="ARBA" id="ARBA00007730"/>
    </source>
</evidence>
<comment type="caution">
    <text evidence="6">The sequence shown here is derived from an EMBL/GenBank/DDBJ whole genome shotgun (WGS) entry which is preliminary data.</text>
</comment>
<dbReference type="Gene3D" id="1.25.40.10">
    <property type="entry name" value="Tetratricopeptide repeat domain"/>
    <property type="match status" value="1"/>
</dbReference>
<dbReference type="InterPro" id="IPR007803">
    <property type="entry name" value="Asp/Arg/Pro-Hydrxlase"/>
</dbReference>
<dbReference type="PROSITE" id="PS50005">
    <property type="entry name" value="TPR"/>
    <property type="match status" value="1"/>
</dbReference>
<evidence type="ECO:0000256" key="2">
    <source>
        <dbReference type="ARBA" id="ARBA00022964"/>
    </source>
</evidence>
<keyword evidence="7" id="KW-1185">Reference proteome</keyword>
<evidence type="ECO:0000256" key="3">
    <source>
        <dbReference type="ARBA" id="ARBA00023002"/>
    </source>
</evidence>
<dbReference type="Gene3D" id="2.60.120.330">
    <property type="entry name" value="B-lactam Antibiotic, Isopenicillin N Synthase, Chain"/>
    <property type="match status" value="1"/>
</dbReference>
<evidence type="ECO:0000256" key="4">
    <source>
        <dbReference type="PROSITE-ProRule" id="PRU00339"/>
    </source>
</evidence>
<evidence type="ECO:0000259" key="5">
    <source>
        <dbReference type="Pfam" id="PF05118"/>
    </source>
</evidence>
<keyword evidence="3" id="KW-0560">Oxidoreductase</keyword>
<accession>A0A9X1TWZ5</accession>
<dbReference type="InterPro" id="IPR027443">
    <property type="entry name" value="IPNS-like_sf"/>
</dbReference>
<evidence type="ECO:0000313" key="7">
    <source>
        <dbReference type="Proteomes" id="UP001139410"/>
    </source>
</evidence>
<dbReference type="RefSeq" id="WP_235068652.1">
    <property type="nucleotide sequence ID" value="NZ_JAKFGM010000003.1"/>
</dbReference>
<dbReference type="Pfam" id="PF13181">
    <property type="entry name" value="TPR_8"/>
    <property type="match status" value="2"/>
</dbReference>
<dbReference type="GO" id="GO:0051213">
    <property type="term" value="F:dioxygenase activity"/>
    <property type="evidence" value="ECO:0007669"/>
    <property type="project" value="UniProtKB-KW"/>
</dbReference>
<feature type="domain" description="Aspartyl/asparaginy/proline hydroxylase" evidence="5">
    <location>
        <begin position="202"/>
        <end position="366"/>
    </location>
</feature>
<organism evidence="6 7">
    <name type="scientific">Sphingomonas cremea</name>
    <dbReference type="NCBI Taxonomy" id="2904799"/>
    <lineage>
        <taxon>Bacteria</taxon>
        <taxon>Pseudomonadati</taxon>
        <taxon>Pseudomonadota</taxon>
        <taxon>Alphaproteobacteria</taxon>
        <taxon>Sphingomonadales</taxon>
        <taxon>Sphingomonadaceae</taxon>
        <taxon>Sphingomonas</taxon>
    </lineage>
</organism>
<dbReference type="GO" id="GO:0016020">
    <property type="term" value="C:membrane"/>
    <property type="evidence" value="ECO:0007669"/>
    <property type="project" value="TreeGrafter"/>
</dbReference>
<dbReference type="SUPFAM" id="SSF51197">
    <property type="entry name" value="Clavaminate synthase-like"/>
    <property type="match status" value="1"/>
</dbReference>
<dbReference type="AlphaFoldDB" id="A0A9X1TWZ5"/>
<proteinExistence type="inferred from homology"/>
<dbReference type="SUPFAM" id="SSF48452">
    <property type="entry name" value="TPR-like"/>
    <property type="match status" value="1"/>
</dbReference>
<comment type="similarity">
    <text evidence="1">Belongs to the aspartyl/asparaginyl beta-hydroxylase family.</text>
</comment>
<name>A0A9X1TWZ5_9SPHN</name>
<dbReference type="InterPro" id="IPR051821">
    <property type="entry name" value="Asp/Asn_beta-hydroxylase"/>
</dbReference>
<protein>
    <submittedName>
        <fullName evidence="6">Aspartyl/asparaginyl beta-hydroxylase domain-containing protein</fullName>
    </submittedName>
</protein>
<feature type="repeat" description="TPR" evidence="4">
    <location>
        <begin position="8"/>
        <end position="41"/>
    </location>
</feature>
<dbReference type="Pfam" id="PF05118">
    <property type="entry name" value="Asp_Arg_Hydrox"/>
    <property type="match status" value="1"/>
</dbReference>
<dbReference type="PANTHER" id="PTHR46332:SF5">
    <property type="entry name" value="ASPARTATE BETA-HYDROXYLASE DOMAIN CONTAINING 2"/>
    <property type="match status" value="1"/>
</dbReference>
<evidence type="ECO:0000313" key="6">
    <source>
        <dbReference type="EMBL" id="MCF2515949.1"/>
    </source>
</evidence>